<dbReference type="PROSITE" id="PS00395">
    <property type="entry name" value="ALANINE_RACEMASE"/>
    <property type="match status" value="1"/>
</dbReference>
<dbReference type="PRINTS" id="PR00992">
    <property type="entry name" value="ALARACEMASE"/>
</dbReference>
<name>A0A2S6IRD4_9FLAO</name>
<dbReference type="InterPro" id="IPR000821">
    <property type="entry name" value="Ala_racemase"/>
</dbReference>
<dbReference type="SUPFAM" id="SSF50621">
    <property type="entry name" value="Alanine racemase C-terminal domain-like"/>
    <property type="match status" value="1"/>
</dbReference>
<evidence type="ECO:0000256" key="1">
    <source>
        <dbReference type="ARBA" id="ARBA00000316"/>
    </source>
</evidence>
<feature type="active site" description="Proton acceptor; specific for D-alanine" evidence="5">
    <location>
        <position position="37"/>
    </location>
</feature>
<comment type="caution">
    <text evidence="9">The sequence shown here is derived from an EMBL/GenBank/DDBJ whole genome shotgun (WGS) entry which is preliminary data.</text>
</comment>
<evidence type="ECO:0000256" key="5">
    <source>
        <dbReference type="HAMAP-Rule" id="MF_01201"/>
    </source>
</evidence>
<feature type="binding site" evidence="5 7">
    <location>
        <position position="135"/>
    </location>
    <ligand>
        <name>substrate</name>
    </ligand>
</feature>
<evidence type="ECO:0000313" key="9">
    <source>
        <dbReference type="EMBL" id="PPK96606.1"/>
    </source>
</evidence>
<gene>
    <name evidence="9" type="ORF">LY01_00429</name>
</gene>
<dbReference type="InterPro" id="IPR011079">
    <property type="entry name" value="Ala_racemase_C"/>
</dbReference>
<organism evidence="9 10">
    <name type="scientific">Nonlabens xylanidelens</name>
    <dbReference type="NCBI Taxonomy" id="191564"/>
    <lineage>
        <taxon>Bacteria</taxon>
        <taxon>Pseudomonadati</taxon>
        <taxon>Bacteroidota</taxon>
        <taxon>Flavobacteriia</taxon>
        <taxon>Flavobacteriales</taxon>
        <taxon>Flavobacteriaceae</taxon>
        <taxon>Nonlabens</taxon>
    </lineage>
</organism>
<feature type="active site" description="Proton acceptor; specific for L-alanine" evidence="5">
    <location>
        <position position="263"/>
    </location>
</feature>
<dbReference type="NCBIfam" id="TIGR00492">
    <property type="entry name" value="alr"/>
    <property type="match status" value="1"/>
</dbReference>
<comment type="pathway">
    <text evidence="5">Amino-acid biosynthesis; D-alanine biosynthesis; D-alanine from L-alanine: step 1/1.</text>
</comment>
<dbReference type="Pfam" id="PF00842">
    <property type="entry name" value="Ala_racemase_C"/>
    <property type="match status" value="1"/>
</dbReference>
<dbReference type="Gene3D" id="3.20.20.10">
    <property type="entry name" value="Alanine racemase"/>
    <property type="match status" value="1"/>
</dbReference>
<comment type="catalytic activity">
    <reaction evidence="1 5">
        <text>L-alanine = D-alanine</text>
        <dbReference type="Rhea" id="RHEA:20249"/>
        <dbReference type="ChEBI" id="CHEBI:57416"/>
        <dbReference type="ChEBI" id="CHEBI:57972"/>
        <dbReference type="EC" id="5.1.1.1"/>
    </reaction>
</comment>
<proteinExistence type="inferred from homology"/>
<feature type="domain" description="Alanine racemase C-terminal" evidence="8">
    <location>
        <begin position="242"/>
        <end position="367"/>
    </location>
</feature>
<dbReference type="OrthoDB" id="9801978at2"/>
<accession>A0A2S6IRD4</accession>
<dbReference type="UniPathway" id="UPA00042">
    <property type="reaction ID" value="UER00497"/>
</dbReference>
<reference evidence="9 10" key="1">
    <citation type="submission" date="2018-02" db="EMBL/GenBank/DDBJ databases">
        <title>Genomic Encyclopedia of Archaeal and Bacterial Type Strains, Phase II (KMG-II): from individual species to whole genera.</title>
        <authorList>
            <person name="Goeker M."/>
        </authorList>
    </citation>
    <scope>NUCLEOTIDE SEQUENCE [LARGE SCALE GENOMIC DNA]</scope>
    <source>
        <strain evidence="9 10">DSM 16809</strain>
    </source>
</reference>
<dbReference type="Gene3D" id="2.40.37.10">
    <property type="entry name" value="Lyase, Ornithine Decarboxylase, Chain A, domain 1"/>
    <property type="match status" value="1"/>
</dbReference>
<dbReference type="HAMAP" id="MF_01201">
    <property type="entry name" value="Ala_racemase"/>
    <property type="match status" value="1"/>
</dbReference>
<sequence length="369" mass="41196">MQPKGTRLEVNLNALEHNYHYLRSKLDHGTKFISVVKANAYGHGIVEVAQKLQDLGTDYFATAYVEEAVELRNNKIVKPILVLHAQQHNLEICIDRCLEPVIYSVEMLDAFTAFAKAKNQQSYPIHIEFNTGLNRIGIDAVDLDKVLDKIKSSPEIKVRGLQSHLAASEDLDEEAFTNKQILLFEKLADRMQDVLGYEILKHESNTSGILNFKSAHFSMVRSGIGLYGFGNDLKFDKHLKPIGTLISNISQIRTIEAGETVSYNRMFVAKDRTTYAVVAIGHGDGINRIYGYGKLKVQVNGHAAPTLGIICMDMLMIDITGIEASVGDEVVIFDPQVHTSRQMAEDAGTISYELLTGIQKRVKRVYLSN</sequence>
<evidence type="ECO:0000256" key="4">
    <source>
        <dbReference type="ARBA" id="ARBA00023235"/>
    </source>
</evidence>
<dbReference type="CDD" id="cd00430">
    <property type="entry name" value="PLPDE_III_AR"/>
    <property type="match status" value="1"/>
</dbReference>
<dbReference type="EMBL" id="PTJE01000001">
    <property type="protein sequence ID" value="PPK96606.1"/>
    <property type="molecule type" value="Genomic_DNA"/>
</dbReference>
<dbReference type="AlphaFoldDB" id="A0A2S6IRD4"/>
<feature type="binding site" evidence="5 7">
    <location>
        <position position="312"/>
    </location>
    <ligand>
        <name>substrate</name>
    </ligand>
</feature>
<evidence type="ECO:0000313" key="10">
    <source>
        <dbReference type="Proteomes" id="UP000239002"/>
    </source>
</evidence>
<keyword evidence="4 5" id="KW-0413">Isomerase</keyword>
<dbReference type="PANTHER" id="PTHR30511:SF0">
    <property type="entry name" value="ALANINE RACEMASE, CATABOLIC-RELATED"/>
    <property type="match status" value="1"/>
</dbReference>
<evidence type="ECO:0000256" key="6">
    <source>
        <dbReference type="PIRSR" id="PIRSR600821-50"/>
    </source>
</evidence>
<evidence type="ECO:0000256" key="2">
    <source>
        <dbReference type="ARBA" id="ARBA00001933"/>
    </source>
</evidence>
<dbReference type="PANTHER" id="PTHR30511">
    <property type="entry name" value="ALANINE RACEMASE"/>
    <property type="match status" value="1"/>
</dbReference>
<dbReference type="SMART" id="SM01005">
    <property type="entry name" value="Ala_racemase_C"/>
    <property type="match status" value="1"/>
</dbReference>
<keyword evidence="10" id="KW-1185">Reference proteome</keyword>
<dbReference type="GO" id="GO:0030170">
    <property type="term" value="F:pyridoxal phosphate binding"/>
    <property type="evidence" value="ECO:0007669"/>
    <property type="project" value="UniProtKB-UniRule"/>
</dbReference>
<dbReference type="GO" id="GO:0030632">
    <property type="term" value="P:D-alanine biosynthetic process"/>
    <property type="evidence" value="ECO:0007669"/>
    <property type="project" value="UniProtKB-UniRule"/>
</dbReference>
<dbReference type="Proteomes" id="UP000239002">
    <property type="component" value="Unassembled WGS sequence"/>
</dbReference>
<evidence type="ECO:0000259" key="8">
    <source>
        <dbReference type="SMART" id="SM01005"/>
    </source>
</evidence>
<dbReference type="InterPro" id="IPR009006">
    <property type="entry name" value="Ala_racemase/Decarboxylase_C"/>
</dbReference>
<protein>
    <recommendedName>
        <fullName evidence="5">Alanine racemase</fullName>
        <ecNumber evidence="5">5.1.1.1</ecNumber>
    </recommendedName>
</protein>
<comment type="cofactor">
    <cofactor evidence="2 5 6">
        <name>pyridoxal 5'-phosphate</name>
        <dbReference type="ChEBI" id="CHEBI:597326"/>
    </cofactor>
</comment>
<dbReference type="FunFam" id="3.20.20.10:FF:000002">
    <property type="entry name" value="Alanine racemase"/>
    <property type="match status" value="1"/>
</dbReference>
<comment type="function">
    <text evidence="5">Catalyzes the interconversion of L-alanine and D-alanine. May also act on other amino acids.</text>
</comment>
<dbReference type="EC" id="5.1.1.1" evidence="5"/>
<dbReference type="InterPro" id="IPR029066">
    <property type="entry name" value="PLP-binding_barrel"/>
</dbReference>
<dbReference type="SUPFAM" id="SSF51419">
    <property type="entry name" value="PLP-binding barrel"/>
    <property type="match status" value="1"/>
</dbReference>
<feature type="modified residue" description="N6-(pyridoxal phosphate)lysine" evidence="5 6">
    <location>
        <position position="37"/>
    </location>
</feature>
<keyword evidence="3 5" id="KW-0663">Pyridoxal phosphate</keyword>
<evidence type="ECO:0000256" key="7">
    <source>
        <dbReference type="PIRSR" id="PIRSR600821-52"/>
    </source>
</evidence>
<evidence type="ECO:0000256" key="3">
    <source>
        <dbReference type="ARBA" id="ARBA00022898"/>
    </source>
</evidence>
<dbReference type="RefSeq" id="WP_104514155.1">
    <property type="nucleotide sequence ID" value="NZ_MQVW01000027.1"/>
</dbReference>
<dbReference type="InterPro" id="IPR001608">
    <property type="entry name" value="Ala_racemase_N"/>
</dbReference>
<dbReference type="InterPro" id="IPR020622">
    <property type="entry name" value="Ala_racemase_pyridoxalP-BS"/>
</dbReference>
<comment type="similarity">
    <text evidence="5">Belongs to the alanine racemase family.</text>
</comment>
<dbReference type="GO" id="GO:0008784">
    <property type="term" value="F:alanine racemase activity"/>
    <property type="evidence" value="ECO:0007669"/>
    <property type="project" value="UniProtKB-UniRule"/>
</dbReference>
<dbReference type="Pfam" id="PF01168">
    <property type="entry name" value="Ala_racemase_N"/>
    <property type="match status" value="1"/>
</dbReference>
<dbReference type="GO" id="GO:0005829">
    <property type="term" value="C:cytosol"/>
    <property type="evidence" value="ECO:0007669"/>
    <property type="project" value="TreeGrafter"/>
</dbReference>